<dbReference type="EMBL" id="AP024355">
    <property type="protein sequence ID" value="BCR03572.1"/>
    <property type="molecule type" value="Genomic_DNA"/>
</dbReference>
<sequence length="153" mass="16531">MKTTLFAALWIVLTGNSPDSWTVGAVTVLAAVTASLALDPRKTRPWRPWALCHFVGFFLWNSLRGGLDVARRAVHPALPLDPVLVEHPLLLPEGSGRVFLVGTVNLLPGTLSAEISGDVVVIHMLDGSLPAIRELQKLEQRVAALFGIGLDRI</sequence>
<name>A0ABM8HRK0_9BACT</name>
<evidence type="ECO:0000256" key="3">
    <source>
        <dbReference type="ARBA" id="ARBA00022475"/>
    </source>
</evidence>
<dbReference type="RefSeq" id="WP_221251041.1">
    <property type="nucleotide sequence ID" value="NZ_AP024355.1"/>
</dbReference>
<keyword evidence="5" id="KW-1133">Transmembrane helix</keyword>
<organism evidence="7 8">
    <name type="scientific">Desulfuromonas versatilis</name>
    <dbReference type="NCBI Taxonomy" id="2802975"/>
    <lineage>
        <taxon>Bacteria</taxon>
        <taxon>Pseudomonadati</taxon>
        <taxon>Thermodesulfobacteriota</taxon>
        <taxon>Desulfuromonadia</taxon>
        <taxon>Desulfuromonadales</taxon>
        <taxon>Desulfuromonadaceae</taxon>
        <taxon>Desulfuromonas</taxon>
    </lineage>
</organism>
<evidence type="ECO:0000256" key="4">
    <source>
        <dbReference type="ARBA" id="ARBA00022692"/>
    </source>
</evidence>
<evidence type="ECO:0000313" key="8">
    <source>
        <dbReference type="Proteomes" id="UP001319827"/>
    </source>
</evidence>
<comment type="similarity">
    <text evidence="2">Belongs to the CPA3 antiporters (TC 2.A.63) subunit E family.</text>
</comment>
<reference evidence="7 8" key="1">
    <citation type="journal article" date="2016" name="C (Basel)">
        <title>Selective Growth of and Electricity Production by Marine Exoelectrogenic Bacteria in Self-Aggregated Hydrogel of Microbially Reduced Graphene Oxide.</title>
        <authorList>
            <person name="Yoshida N."/>
            <person name="Goto Y."/>
            <person name="Miyata Y."/>
        </authorList>
    </citation>
    <scope>NUCLEOTIDE SEQUENCE [LARGE SCALE GENOMIC DNA]</scope>
    <source>
        <strain evidence="7 8">NIT-T3</strain>
    </source>
</reference>
<keyword evidence="6" id="KW-0472">Membrane</keyword>
<gene>
    <name evidence="7" type="ORF">DESUT3_06410</name>
</gene>
<keyword evidence="3" id="KW-1003">Cell membrane</keyword>
<comment type="subcellular location">
    <subcellularLocation>
        <location evidence="1">Cell membrane</location>
        <topology evidence="1">Multi-pass membrane protein</topology>
    </subcellularLocation>
</comment>
<keyword evidence="4" id="KW-0812">Transmembrane</keyword>
<proteinExistence type="inferred from homology"/>
<evidence type="ECO:0000256" key="6">
    <source>
        <dbReference type="ARBA" id="ARBA00023136"/>
    </source>
</evidence>
<dbReference type="PANTHER" id="PTHR34584:SF1">
    <property type="entry name" value="NA(+)_H(+) ANTIPORTER SUBUNIT E1"/>
    <property type="match status" value="1"/>
</dbReference>
<dbReference type="Pfam" id="PF01899">
    <property type="entry name" value="MNHE"/>
    <property type="match status" value="1"/>
</dbReference>
<dbReference type="Proteomes" id="UP001319827">
    <property type="component" value="Chromosome"/>
</dbReference>
<keyword evidence="8" id="KW-1185">Reference proteome</keyword>
<protein>
    <recommendedName>
        <fullName evidence="9">Cation transporter</fullName>
    </recommendedName>
</protein>
<dbReference type="PANTHER" id="PTHR34584">
    <property type="entry name" value="NA(+)/H(+) ANTIPORTER SUBUNIT E1"/>
    <property type="match status" value="1"/>
</dbReference>
<evidence type="ECO:0000256" key="2">
    <source>
        <dbReference type="ARBA" id="ARBA00006228"/>
    </source>
</evidence>
<dbReference type="InterPro" id="IPR002758">
    <property type="entry name" value="Cation_antiport_E"/>
</dbReference>
<reference evidence="7 8" key="2">
    <citation type="journal article" date="2021" name="Int. J. Syst. Evol. Microbiol.">
        <title>Isolation and Polyphasic Characterization of Desulfuromonas versatilis sp. Nov., an Electrogenic Bacteria Capable of Versatile Metabolism Isolated from a Graphene Oxide-Reducing Enrichment Culture.</title>
        <authorList>
            <person name="Xie L."/>
            <person name="Yoshida N."/>
            <person name="Ishii S."/>
            <person name="Meng L."/>
        </authorList>
    </citation>
    <scope>NUCLEOTIDE SEQUENCE [LARGE SCALE GENOMIC DNA]</scope>
    <source>
        <strain evidence="7 8">NIT-T3</strain>
    </source>
</reference>
<accession>A0ABM8HRK0</accession>
<evidence type="ECO:0008006" key="9">
    <source>
        <dbReference type="Google" id="ProtNLM"/>
    </source>
</evidence>
<evidence type="ECO:0000256" key="5">
    <source>
        <dbReference type="ARBA" id="ARBA00022989"/>
    </source>
</evidence>
<evidence type="ECO:0000313" key="7">
    <source>
        <dbReference type="EMBL" id="BCR03572.1"/>
    </source>
</evidence>
<evidence type="ECO:0000256" key="1">
    <source>
        <dbReference type="ARBA" id="ARBA00004651"/>
    </source>
</evidence>